<dbReference type="PANTHER" id="PTHR11709:SF361">
    <property type="entry name" value="IRON TRANSPORT MULTICOPPER OXIDASE FET3"/>
    <property type="match status" value="1"/>
</dbReference>
<dbReference type="InterPro" id="IPR001117">
    <property type="entry name" value="Cu-oxidase_2nd"/>
</dbReference>
<dbReference type="GO" id="GO:0010106">
    <property type="term" value="P:cellular response to iron ion starvation"/>
    <property type="evidence" value="ECO:0007669"/>
    <property type="project" value="TreeGrafter"/>
</dbReference>
<name>A0A1W5D952_9LECA</name>
<proteinExistence type="inferred from homology"/>
<dbReference type="Pfam" id="PF00394">
    <property type="entry name" value="Cu-oxidase"/>
    <property type="match status" value="1"/>
</dbReference>
<protein>
    <submittedName>
        <fullName evidence="11">Conidial pigment biosynthesis oxidase abr1 brown 1</fullName>
    </submittedName>
</protein>
<keyword evidence="3 7" id="KW-0732">Signal</keyword>
<evidence type="ECO:0000256" key="1">
    <source>
        <dbReference type="ARBA" id="ARBA00010609"/>
    </source>
</evidence>
<evidence type="ECO:0000256" key="2">
    <source>
        <dbReference type="ARBA" id="ARBA00022723"/>
    </source>
</evidence>
<accession>A0A1W5D952</accession>
<evidence type="ECO:0000256" key="3">
    <source>
        <dbReference type="ARBA" id="ARBA00022729"/>
    </source>
</evidence>
<feature type="compositionally biased region" description="Polar residues" evidence="6">
    <location>
        <begin position="636"/>
        <end position="650"/>
    </location>
</feature>
<comment type="similarity">
    <text evidence="1">Belongs to the multicopper oxidase family.</text>
</comment>
<dbReference type="InterPro" id="IPR045087">
    <property type="entry name" value="Cu-oxidase_fam"/>
</dbReference>
<dbReference type="GO" id="GO:0033573">
    <property type="term" value="C:high-affinity iron permease complex"/>
    <property type="evidence" value="ECO:0007669"/>
    <property type="project" value="TreeGrafter"/>
</dbReference>
<feature type="chain" id="PRO_5012506723" evidence="7">
    <location>
        <begin position="20"/>
        <end position="697"/>
    </location>
</feature>
<evidence type="ECO:0000256" key="7">
    <source>
        <dbReference type="SAM" id="SignalP"/>
    </source>
</evidence>
<dbReference type="SUPFAM" id="SSF49503">
    <property type="entry name" value="Cupredoxins"/>
    <property type="match status" value="3"/>
</dbReference>
<keyword evidence="12" id="KW-1185">Reference proteome</keyword>
<evidence type="ECO:0000259" key="10">
    <source>
        <dbReference type="Pfam" id="PF07732"/>
    </source>
</evidence>
<dbReference type="PANTHER" id="PTHR11709">
    <property type="entry name" value="MULTI-COPPER OXIDASE"/>
    <property type="match status" value="1"/>
</dbReference>
<dbReference type="InterPro" id="IPR011706">
    <property type="entry name" value="Cu-oxidase_C"/>
</dbReference>
<dbReference type="CDD" id="cd13877">
    <property type="entry name" value="CuRO_2_Fet3p_like"/>
    <property type="match status" value="1"/>
</dbReference>
<dbReference type="InterPro" id="IPR044130">
    <property type="entry name" value="CuRO_2_Fet3-like"/>
</dbReference>
<evidence type="ECO:0000259" key="9">
    <source>
        <dbReference type="Pfam" id="PF07731"/>
    </source>
</evidence>
<dbReference type="GO" id="GO:0004322">
    <property type="term" value="F:ferroxidase activity"/>
    <property type="evidence" value="ECO:0007669"/>
    <property type="project" value="TreeGrafter"/>
</dbReference>
<evidence type="ECO:0000256" key="4">
    <source>
        <dbReference type="ARBA" id="ARBA00023002"/>
    </source>
</evidence>
<feature type="domain" description="Plastocyanin-like" evidence="8">
    <location>
        <begin position="258"/>
        <end position="415"/>
    </location>
</feature>
<dbReference type="Pfam" id="PF07731">
    <property type="entry name" value="Cu-oxidase_2"/>
    <property type="match status" value="1"/>
</dbReference>
<dbReference type="Gene3D" id="2.60.40.420">
    <property type="entry name" value="Cupredoxins - blue copper proteins"/>
    <property type="match status" value="3"/>
</dbReference>
<keyword evidence="5" id="KW-0186">Copper</keyword>
<dbReference type="InterPro" id="IPR033138">
    <property type="entry name" value="Cu_oxidase_CS"/>
</dbReference>
<dbReference type="GO" id="GO:0033215">
    <property type="term" value="P:reductive iron assimilation"/>
    <property type="evidence" value="ECO:0007669"/>
    <property type="project" value="TreeGrafter"/>
</dbReference>
<dbReference type="AlphaFoldDB" id="A0A1W5D952"/>
<evidence type="ECO:0000313" key="11">
    <source>
        <dbReference type="EMBL" id="SLM39452.1"/>
    </source>
</evidence>
<dbReference type="InterPro" id="IPR008972">
    <property type="entry name" value="Cupredoxin"/>
</dbReference>
<dbReference type="Pfam" id="PF07732">
    <property type="entry name" value="Cu-oxidase_3"/>
    <property type="match status" value="1"/>
</dbReference>
<organism evidence="11 12">
    <name type="scientific">Lasallia pustulata</name>
    <dbReference type="NCBI Taxonomy" id="136370"/>
    <lineage>
        <taxon>Eukaryota</taxon>
        <taxon>Fungi</taxon>
        <taxon>Dikarya</taxon>
        <taxon>Ascomycota</taxon>
        <taxon>Pezizomycotina</taxon>
        <taxon>Lecanoromycetes</taxon>
        <taxon>OSLEUM clade</taxon>
        <taxon>Umbilicariomycetidae</taxon>
        <taxon>Umbilicariales</taxon>
        <taxon>Umbilicariaceae</taxon>
        <taxon>Lasallia</taxon>
    </lineage>
</organism>
<feature type="region of interest" description="Disordered" evidence="6">
    <location>
        <begin position="636"/>
        <end position="697"/>
    </location>
</feature>
<reference evidence="12" key="1">
    <citation type="submission" date="2017-03" db="EMBL/GenBank/DDBJ databases">
        <authorList>
            <person name="Sharma R."/>
            <person name="Thines M."/>
        </authorList>
    </citation>
    <scope>NUCLEOTIDE SEQUENCE [LARGE SCALE GENOMIC DNA]</scope>
</reference>
<evidence type="ECO:0000256" key="5">
    <source>
        <dbReference type="ARBA" id="ARBA00023008"/>
    </source>
</evidence>
<evidence type="ECO:0000313" key="12">
    <source>
        <dbReference type="Proteomes" id="UP000192927"/>
    </source>
</evidence>
<dbReference type="PROSITE" id="PS00079">
    <property type="entry name" value="MULTICOPPER_OXIDASE1"/>
    <property type="match status" value="1"/>
</dbReference>
<keyword evidence="4" id="KW-0560">Oxidoreductase</keyword>
<dbReference type="InterPro" id="IPR011707">
    <property type="entry name" value="Cu-oxidase-like_N"/>
</dbReference>
<dbReference type="GO" id="GO:0005507">
    <property type="term" value="F:copper ion binding"/>
    <property type="evidence" value="ECO:0007669"/>
    <property type="project" value="InterPro"/>
</dbReference>
<evidence type="ECO:0000259" key="8">
    <source>
        <dbReference type="Pfam" id="PF00394"/>
    </source>
</evidence>
<feature type="domain" description="Plastocyanin-like" evidence="9">
    <location>
        <begin position="482"/>
        <end position="584"/>
    </location>
</feature>
<evidence type="ECO:0000256" key="6">
    <source>
        <dbReference type="SAM" id="MobiDB-lite"/>
    </source>
</evidence>
<keyword evidence="2" id="KW-0479">Metal-binding</keyword>
<feature type="signal peptide" evidence="7">
    <location>
        <begin position="1"/>
        <end position="19"/>
    </location>
</feature>
<dbReference type="FunFam" id="2.60.40.420:FF:000071">
    <property type="entry name" value="Conidial pigment biosynthesis oxidase Abr1/brown 1"/>
    <property type="match status" value="1"/>
</dbReference>
<feature type="compositionally biased region" description="Basic and acidic residues" evidence="6">
    <location>
        <begin position="682"/>
        <end position="697"/>
    </location>
</feature>
<sequence>MKTAIFLICLVALAGVGMATAPSATTGPHPTAPTPTPTMATSGLVIPSTSGAYAVTSSILGVLPFCTSMVYIASPIPSIATVTEWKTTLTWTRELDCGGCTACSISNLYENYNKKKRKTTWLNRKTYTLWTTVTRCKYSIDDGNGYSRAVIGINGQWPCPQIDVNVGDRLIVKVWNDLGNQSTSLHWHGIHQRGSTEMDGSSGTNQCPIAPGVYFEYDFIVDQAGSYWYHSHNMGQYPDGLWGPLIVHDPNPPFHFDEEITLTLFDWYHDEMPNLIYTYQSTGGEAADGTPTPAGALMNSGVNISIPVKPNKTYFVHVICPGNFPGHAWFFDQHPMTTVEIDGTYVEPTNVNTGTQQARIAPGQRQGVLITTKNDTSKNYAIFDTMDVNMLFINKGTLPPKGYNTNVTGWLVYNDSAPLPPAPFLYELGNSDFYDDINYTPLDHEPVLEPVDHQIIMNTAAANISGISRFVINNSTYIGQSVPTLYSALTVGGNYSSDPRVYGHVNPYVVKHNEVVEIVINNLNSNLHPWHLHGHQFQVLERTLPNTGTFPGTYSTFNSFPARRDTVMLQPNAYAVIRFRADNPDKLPSFTLEGKMLTTYTPPEILVQSPPRVPHNHYKACQAYSMEYKGNAAGNTKNPLNLTGSNTEVSTADYGANYPPTAPVSSRKRSAVSHPYSPRPYRLWDRNAELDSARYES</sequence>
<dbReference type="Proteomes" id="UP000192927">
    <property type="component" value="Unassembled WGS sequence"/>
</dbReference>
<feature type="domain" description="Plastocyanin-like" evidence="10">
    <location>
        <begin position="143"/>
        <end position="251"/>
    </location>
</feature>
<dbReference type="EMBL" id="FWEW01003509">
    <property type="protein sequence ID" value="SLM39452.1"/>
    <property type="molecule type" value="Genomic_DNA"/>
</dbReference>